<dbReference type="AlphaFoldDB" id="A0AAN7HUR8"/>
<dbReference type="Gene3D" id="1.10.8.10">
    <property type="entry name" value="DNA helicase RuvA subunit, C-terminal domain"/>
    <property type="match status" value="1"/>
</dbReference>
<dbReference type="GO" id="GO:0031624">
    <property type="term" value="F:ubiquitin conjugating enzyme binding"/>
    <property type="evidence" value="ECO:0007669"/>
    <property type="project" value="TreeGrafter"/>
</dbReference>
<name>A0AAN7HUR8_9FUNG</name>
<dbReference type="InterPro" id="IPR003892">
    <property type="entry name" value="CUE"/>
</dbReference>
<dbReference type="PROSITE" id="PS51140">
    <property type="entry name" value="CUE"/>
    <property type="match status" value="1"/>
</dbReference>
<dbReference type="GO" id="GO:0043130">
    <property type="term" value="F:ubiquitin binding"/>
    <property type="evidence" value="ECO:0007669"/>
    <property type="project" value="InterPro"/>
</dbReference>
<dbReference type="InterPro" id="IPR041807">
    <property type="entry name" value="Cue5/Don1_CUE"/>
</dbReference>
<feature type="compositionally biased region" description="Low complexity" evidence="1">
    <location>
        <begin position="39"/>
        <end position="60"/>
    </location>
</feature>
<proteinExistence type="predicted"/>
<dbReference type="SUPFAM" id="SSF46934">
    <property type="entry name" value="UBA-like"/>
    <property type="match status" value="1"/>
</dbReference>
<gene>
    <name evidence="3" type="ORF">ATC70_008774</name>
</gene>
<feature type="compositionally biased region" description="Polar residues" evidence="1">
    <location>
        <begin position="17"/>
        <end position="38"/>
    </location>
</feature>
<dbReference type="GeneID" id="89952460"/>
<dbReference type="GO" id="GO:0005737">
    <property type="term" value="C:cytoplasm"/>
    <property type="evidence" value="ECO:0007669"/>
    <property type="project" value="TreeGrafter"/>
</dbReference>
<feature type="compositionally biased region" description="Low complexity" evidence="1">
    <location>
        <begin position="215"/>
        <end position="235"/>
    </location>
</feature>
<reference evidence="3 4" key="1">
    <citation type="submission" date="2022-11" db="EMBL/GenBank/DDBJ databases">
        <title>Mucor velutinosus strain NIH1002 WGS.</title>
        <authorList>
            <person name="Subramanian P."/>
            <person name="Mullikin J.C."/>
            <person name="Segre J.A."/>
            <person name="Zelazny A.M."/>
        </authorList>
    </citation>
    <scope>NUCLEOTIDE SEQUENCE [LARGE SCALE GENOMIC DNA]</scope>
    <source>
        <strain evidence="3 4">NIH1002</strain>
    </source>
</reference>
<feature type="domain" description="CUE" evidence="2">
    <location>
        <begin position="60"/>
        <end position="103"/>
    </location>
</feature>
<dbReference type="EMBL" id="JASEJX010000012">
    <property type="protein sequence ID" value="KAK4518555.1"/>
    <property type="molecule type" value="Genomic_DNA"/>
</dbReference>
<dbReference type="InterPro" id="IPR009060">
    <property type="entry name" value="UBA-like_sf"/>
</dbReference>
<protein>
    <recommendedName>
        <fullName evidence="2">CUE domain-containing protein</fullName>
    </recommendedName>
</protein>
<evidence type="ECO:0000313" key="4">
    <source>
        <dbReference type="Proteomes" id="UP001304243"/>
    </source>
</evidence>
<feature type="compositionally biased region" description="Basic and acidic residues" evidence="1">
    <location>
        <begin position="288"/>
        <end position="300"/>
    </location>
</feature>
<feature type="region of interest" description="Disordered" evidence="1">
    <location>
        <begin position="187"/>
        <end position="417"/>
    </location>
</feature>
<dbReference type="PANTHER" id="PTHR16461:SF5">
    <property type="entry name" value="TOLL-INTERACTING PROTEIN"/>
    <property type="match status" value="1"/>
</dbReference>
<sequence length="417" mass="45093">MSEPQSKSVHELMKPATPTTAEQVNQEEQVPITLPSSDNNDNQTEQTTTTTTTTNDTTTELSGDIKTLKDAFPDLDIDVIETILASQGGNLDAAFEVLLGMSDPSYKPEPGQSEGMDQLRRDEEYARRLAREGDAHYPQNNTQQQQAEQPLFNFQEELPIIKEKVIEAGTAAKNKIMSLYNQFMAPDQAQQQQGQSSQGGILESGIGNLSLSDNQASPQQQQQQQRYTAPLPQQQARPSPPTATSGSVDLYEWDGNKAPQSPVRNPLLSQRKESATSTPAEQMLSDEEFARQLAREDAEASSHVATSNAITTTTPPPPPATTTANANTTAATAANVPPTTTTSTQNAKSSASSDNEEVTFSALGNESEKATKPGYTHTANDDDDLDDLFDKQDSSLDLSVEPIDSVDKETAKTSSQK</sequence>
<evidence type="ECO:0000256" key="1">
    <source>
        <dbReference type="SAM" id="MobiDB-lite"/>
    </source>
</evidence>
<feature type="compositionally biased region" description="Low complexity" evidence="1">
    <location>
        <begin position="188"/>
        <end position="200"/>
    </location>
</feature>
<feature type="compositionally biased region" description="Low complexity" evidence="1">
    <location>
        <begin position="321"/>
        <end position="353"/>
    </location>
</feature>
<dbReference type="SMART" id="SM00546">
    <property type="entry name" value="CUE"/>
    <property type="match status" value="1"/>
</dbReference>
<accession>A0AAN7HUR8</accession>
<organism evidence="3 4">
    <name type="scientific">Mucor velutinosus</name>
    <dbReference type="NCBI Taxonomy" id="708070"/>
    <lineage>
        <taxon>Eukaryota</taxon>
        <taxon>Fungi</taxon>
        <taxon>Fungi incertae sedis</taxon>
        <taxon>Mucoromycota</taxon>
        <taxon>Mucoromycotina</taxon>
        <taxon>Mucoromycetes</taxon>
        <taxon>Mucorales</taxon>
        <taxon>Mucorineae</taxon>
        <taxon>Mucoraceae</taxon>
        <taxon>Mucor</taxon>
    </lineage>
</organism>
<dbReference type="PANTHER" id="PTHR16461">
    <property type="entry name" value="TOLL-INTERACTING PROTEIN"/>
    <property type="match status" value="1"/>
</dbReference>
<dbReference type="Pfam" id="PF02845">
    <property type="entry name" value="CUE"/>
    <property type="match status" value="1"/>
</dbReference>
<dbReference type="CDD" id="cd14372">
    <property type="entry name" value="CUE_Cue5p_like"/>
    <property type="match status" value="1"/>
</dbReference>
<evidence type="ECO:0000313" key="3">
    <source>
        <dbReference type="EMBL" id="KAK4518555.1"/>
    </source>
</evidence>
<comment type="caution">
    <text evidence="3">The sequence shown here is derived from an EMBL/GenBank/DDBJ whole genome shotgun (WGS) entry which is preliminary data.</text>
</comment>
<dbReference type="Proteomes" id="UP001304243">
    <property type="component" value="Unassembled WGS sequence"/>
</dbReference>
<evidence type="ECO:0000259" key="2">
    <source>
        <dbReference type="PROSITE" id="PS51140"/>
    </source>
</evidence>
<keyword evidence="4" id="KW-1185">Reference proteome</keyword>
<dbReference type="GO" id="GO:0006511">
    <property type="term" value="P:ubiquitin-dependent protein catabolic process"/>
    <property type="evidence" value="ECO:0007669"/>
    <property type="project" value="TreeGrafter"/>
</dbReference>
<dbReference type="RefSeq" id="XP_064685221.1">
    <property type="nucleotide sequence ID" value="XM_064828019.1"/>
</dbReference>
<feature type="region of interest" description="Disordered" evidence="1">
    <location>
        <begin position="1"/>
        <end position="62"/>
    </location>
</feature>